<keyword evidence="2 5" id="KW-0812">Transmembrane</keyword>
<feature type="transmembrane region" description="Helical" evidence="5">
    <location>
        <begin position="130"/>
        <end position="150"/>
    </location>
</feature>
<keyword evidence="8" id="KW-1185">Reference proteome</keyword>
<feature type="transmembrane region" description="Helical" evidence="5">
    <location>
        <begin position="360"/>
        <end position="379"/>
    </location>
</feature>
<proteinExistence type="predicted"/>
<dbReference type="EMBL" id="JBEUOH010000013">
    <property type="protein sequence ID" value="KAL0880248.1"/>
    <property type="molecule type" value="Genomic_DNA"/>
</dbReference>
<sequence>MSHEEHSDFNSNHPFSQIMVIINEIIGHFGKYHLYLCLIIFANKFGVAFHQMAIIFLAPPAEYHCPDRNETCCDDPIFDRSKYSRTIVMEWNLICDRVWLKDLTQTFFQFGVLSGSLIFGMASDKYGRRPTLIASIVIEVFFGVMCSFLPDFWSFTIVRMAVGFAVGGIMVIGFVILMEYVGNANRDLISALYHLPFTLGYVVLAVFGYYIRDYMYFLLVISLTDVILLLYICILPESPRWLLAANRTFDAIALMERVAKINNLPTEDIQRRIEFYQLEHRLMRHRNGSAIDLFRTPNMRKNILVMSFTWLVCSYCFYGMAYYISHLTGDVYVNVMASGTVCLCACLIAIPLMKFMKRKTLVIFANLATSVCMLAIAVVPEGNASLALGIIGVLFSYMIFVVVYLFCSEMFPTVVRNAAIGISSMMARVGSMIAPFVADFRPFGQWCAPVAFGIFPLVAALLCLLLPETKDCELMMTLEEGEAFGKKQSRPRQADTGIDIAEGVT</sequence>
<comment type="subcellular location">
    <subcellularLocation>
        <location evidence="1">Membrane</location>
        <topology evidence="1">Multi-pass membrane protein</topology>
    </subcellularLocation>
</comment>
<feature type="transmembrane region" description="Helical" evidence="5">
    <location>
        <begin position="443"/>
        <end position="466"/>
    </location>
</feature>
<name>A0ABR3HUR7_LOXSC</name>
<evidence type="ECO:0000313" key="7">
    <source>
        <dbReference type="EMBL" id="KAL0880248.1"/>
    </source>
</evidence>
<accession>A0ABR3HUR7</accession>
<dbReference type="InterPro" id="IPR036259">
    <property type="entry name" value="MFS_trans_sf"/>
</dbReference>
<feature type="transmembrane region" description="Helical" evidence="5">
    <location>
        <begin position="385"/>
        <end position="406"/>
    </location>
</feature>
<dbReference type="PROSITE" id="PS50850">
    <property type="entry name" value="MFS"/>
    <property type="match status" value="1"/>
</dbReference>
<evidence type="ECO:0000256" key="4">
    <source>
        <dbReference type="ARBA" id="ARBA00023136"/>
    </source>
</evidence>
<organism evidence="7 8">
    <name type="scientific">Loxostege sticticalis</name>
    <name type="common">Beet webworm moth</name>
    <dbReference type="NCBI Taxonomy" id="481309"/>
    <lineage>
        <taxon>Eukaryota</taxon>
        <taxon>Metazoa</taxon>
        <taxon>Ecdysozoa</taxon>
        <taxon>Arthropoda</taxon>
        <taxon>Hexapoda</taxon>
        <taxon>Insecta</taxon>
        <taxon>Pterygota</taxon>
        <taxon>Neoptera</taxon>
        <taxon>Endopterygota</taxon>
        <taxon>Lepidoptera</taxon>
        <taxon>Glossata</taxon>
        <taxon>Ditrysia</taxon>
        <taxon>Pyraloidea</taxon>
        <taxon>Crambidae</taxon>
        <taxon>Pyraustinae</taxon>
        <taxon>Loxostege</taxon>
    </lineage>
</organism>
<evidence type="ECO:0000313" key="8">
    <source>
        <dbReference type="Proteomes" id="UP001549920"/>
    </source>
</evidence>
<feature type="transmembrane region" description="Helical" evidence="5">
    <location>
        <begin position="216"/>
        <end position="234"/>
    </location>
</feature>
<dbReference type="Gene3D" id="1.20.1250.20">
    <property type="entry name" value="MFS general substrate transporter like domains"/>
    <property type="match status" value="1"/>
</dbReference>
<reference evidence="7 8" key="1">
    <citation type="submission" date="2024-06" db="EMBL/GenBank/DDBJ databases">
        <title>A chromosome-level genome assembly of beet webworm, Loxostege sticticalis.</title>
        <authorList>
            <person name="Zhang Y."/>
        </authorList>
    </citation>
    <scope>NUCLEOTIDE SEQUENCE [LARGE SCALE GENOMIC DNA]</scope>
    <source>
        <strain evidence="7">AQ026</strain>
        <tissue evidence="7">Whole body</tissue>
    </source>
</reference>
<dbReference type="PANTHER" id="PTHR24064">
    <property type="entry name" value="SOLUTE CARRIER FAMILY 22 MEMBER"/>
    <property type="match status" value="1"/>
</dbReference>
<dbReference type="InterPro" id="IPR005828">
    <property type="entry name" value="MFS_sugar_transport-like"/>
</dbReference>
<evidence type="ECO:0000256" key="2">
    <source>
        <dbReference type="ARBA" id="ARBA00022692"/>
    </source>
</evidence>
<feature type="domain" description="Major facilitator superfamily (MFS) profile" evidence="6">
    <location>
        <begin position="36"/>
        <end position="471"/>
    </location>
</feature>
<feature type="transmembrane region" description="Helical" evidence="5">
    <location>
        <begin position="418"/>
        <end position="437"/>
    </location>
</feature>
<evidence type="ECO:0000256" key="1">
    <source>
        <dbReference type="ARBA" id="ARBA00004141"/>
    </source>
</evidence>
<evidence type="ECO:0000256" key="3">
    <source>
        <dbReference type="ARBA" id="ARBA00022989"/>
    </source>
</evidence>
<gene>
    <name evidence="7" type="ORF">ABMA27_002705</name>
</gene>
<feature type="transmembrane region" description="Helical" evidence="5">
    <location>
        <begin position="190"/>
        <end position="210"/>
    </location>
</feature>
<keyword evidence="4 5" id="KW-0472">Membrane</keyword>
<feature type="transmembrane region" description="Helical" evidence="5">
    <location>
        <begin position="303"/>
        <end position="325"/>
    </location>
</feature>
<dbReference type="SUPFAM" id="SSF103473">
    <property type="entry name" value="MFS general substrate transporter"/>
    <property type="match status" value="1"/>
</dbReference>
<keyword evidence="3 5" id="KW-1133">Transmembrane helix</keyword>
<dbReference type="Pfam" id="PF00083">
    <property type="entry name" value="Sugar_tr"/>
    <property type="match status" value="1"/>
</dbReference>
<dbReference type="Proteomes" id="UP001549920">
    <property type="component" value="Unassembled WGS sequence"/>
</dbReference>
<feature type="transmembrane region" description="Helical" evidence="5">
    <location>
        <begin position="156"/>
        <end position="178"/>
    </location>
</feature>
<evidence type="ECO:0000256" key="5">
    <source>
        <dbReference type="SAM" id="Phobius"/>
    </source>
</evidence>
<evidence type="ECO:0000259" key="6">
    <source>
        <dbReference type="PROSITE" id="PS50850"/>
    </source>
</evidence>
<protein>
    <recommendedName>
        <fullName evidence="6">Major facilitator superfamily (MFS) profile domain-containing protein</fullName>
    </recommendedName>
</protein>
<comment type="caution">
    <text evidence="7">The sequence shown here is derived from an EMBL/GenBank/DDBJ whole genome shotgun (WGS) entry which is preliminary data.</text>
</comment>
<dbReference type="InterPro" id="IPR020846">
    <property type="entry name" value="MFS_dom"/>
</dbReference>
<dbReference type="CDD" id="cd17317">
    <property type="entry name" value="MFS_SLC22"/>
    <property type="match status" value="1"/>
</dbReference>
<feature type="transmembrane region" description="Helical" evidence="5">
    <location>
        <begin position="331"/>
        <end position="353"/>
    </location>
</feature>